<sequence>VKKILVKFKKVNLYINIIKYKFKVILTKYIKFIIKVSKGIYINLNKVKIIKK</sequence>
<feature type="non-terminal residue" evidence="1">
    <location>
        <position position="1"/>
    </location>
</feature>
<accession>A0A6A6DBU6</accession>
<dbReference type="AlphaFoldDB" id="A0A6A6DBU6"/>
<reference evidence="1" key="1">
    <citation type="journal article" date="2020" name="Stud. Mycol.">
        <title>101 Dothideomycetes genomes: a test case for predicting lifestyles and emergence of pathogens.</title>
        <authorList>
            <person name="Haridas S."/>
            <person name="Albert R."/>
            <person name="Binder M."/>
            <person name="Bloem J."/>
            <person name="Labutti K."/>
            <person name="Salamov A."/>
            <person name="Andreopoulos B."/>
            <person name="Baker S."/>
            <person name="Barry K."/>
            <person name="Bills G."/>
            <person name="Bluhm B."/>
            <person name="Cannon C."/>
            <person name="Castanera R."/>
            <person name="Culley D."/>
            <person name="Daum C."/>
            <person name="Ezra D."/>
            <person name="Gonzalez J."/>
            <person name="Henrissat B."/>
            <person name="Kuo A."/>
            <person name="Liang C."/>
            <person name="Lipzen A."/>
            <person name="Lutzoni F."/>
            <person name="Magnuson J."/>
            <person name="Mondo S."/>
            <person name="Nolan M."/>
            <person name="Ohm R."/>
            <person name="Pangilinan J."/>
            <person name="Park H.-J."/>
            <person name="Ramirez L."/>
            <person name="Alfaro M."/>
            <person name="Sun H."/>
            <person name="Tritt A."/>
            <person name="Yoshinaga Y."/>
            <person name="Zwiers L.-H."/>
            <person name="Turgeon B."/>
            <person name="Goodwin S."/>
            <person name="Spatafora J."/>
            <person name="Crous P."/>
            <person name="Grigoriev I."/>
        </authorList>
    </citation>
    <scope>NUCLEOTIDE SEQUENCE</scope>
    <source>
        <strain evidence="1">CBS 207.26</strain>
    </source>
</reference>
<proteinExistence type="predicted"/>
<dbReference type="Proteomes" id="UP000800200">
    <property type="component" value="Unassembled WGS sequence"/>
</dbReference>
<organism evidence="1 2">
    <name type="scientific">Zopfia rhizophila CBS 207.26</name>
    <dbReference type="NCBI Taxonomy" id="1314779"/>
    <lineage>
        <taxon>Eukaryota</taxon>
        <taxon>Fungi</taxon>
        <taxon>Dikarya</taxon>
        <taxon>Ascomycota</taxon>
        <taxon>Pezizomycotina</taxon>
        <taxon>Dothideomycetes</taxon>
        <taxon>Dothideomycetes incertae sedis</taxon>
        <taxon>Zopfiaceae</taxon>
        <taxon>Zopfia</taxon>
    </lineage>
</organism>
<evidence type="ECO:0000313" key="2">
    <source>
        <dbReference type="Proteomes" id="UP000800200"/>
    </source>
</evidence>
<gene>
    <name evidence="1" type="ORF">K469DRAFT_609444</name>
</gene>
<name>A0A6A6DBU6_9PEZI</name>
<dbReference type="EMBL" id="ML994724">
    <property type="protein sequence ID" value="KAF2175802.1"/>
    <property type="molecule type" value="Genomic_DNA"/>
</dbReference>
<evidence type="ECO:0000313" key="1">
    <source>
        <dbReference type="EMBL" id="KAF2175802.1"/>
    </source>
</evidence>
<protein>
    <submittedName>
        <fullName evidence="1">Uncharacterized protein</fullName>
    </submittedName>
</protein>
<dbReference type="OrthoDB" id="5599418at2759"/>
<keyword evidence="2" id="KW-1185">Reference proteome</keyword>